<dbReference type="CDD" id="cd07133">
    <property type="entry name" value="ALDH_CALDH_CalB"/>
    <property type="match status" value="1"/>
</dbReference>
<dbReference type="RefSeq" id="WP_114960757.1">
    <property type="nucleotide sequence ID" value="NZ_MSZW01000003.1"/>
</dbReference>
<dbReference type="InterPro" id="IPR029510">
    <property type="entry name" value="Ald_DH_CS_GLU"/>
</dbReference>
<dbReference type="PANTHER" id="PTHR43570:SF20">
    <property type="entry name" value="ALDEHYDE DEHYDROGENASE ALDX-RELATED"/>
    <property type="match status" value="1"/>
</dbReference>
<dbReference type="InterPro" id="IPR016162">
    <property type="entry name" value="Ald_DH_N"/>
</dbReference>
<dbReference type="PROSITE" id="PS00687">
    <property type="entry name" value="ALDEHYDE_DEHYDR_GLU"/>
    <property type="match status" value="1"/>
</dbReference>
<dbReference type="EMBL" id="SMAP01000009">
    <property type="protein sequence ID" value="TCT21653.1"/>
    <property type="molecule type" value="Genomic_DNA"/>
</dbReference>
<dbReference type="Pfam" id="PF00171">
    <property type="entry name" value="Aldedh"/>
    <property type="match status" value="1"/>
</dbReference>
<proteinExistence type="inferred from homology"/>
<name>A0A4R3N3K7_9GAMM</name>
<dbReference type="InterPro" id="IPR015590">
    <property type="entry name" value="Aldehyde_DH_dom"/>
</dbReference>
<dbReference type="Gene3D" id="3.40.605.10">
    <property type="entry name" value="Aldehyde Dehydrogenase, Chain A, domain 1"/>
    <property type="match status" value="1"/>
</dbReference>
<dbReference type="InterPro" id="IPR012394">
    <property type="entry name" value="Aldehyde_DH_NAD(P)"/>
</dbReference>
<evidence type="ECO:0000256" key="4">
    <source>
        <dbReference type="PIRNR" id="PIRNR036492"/>
    </source>
</evidence>
<evidence type="ECO:0000256" key="6">
    <source>
        <dbReference type="PROSITE-ProRule" id="PRU10007"/>
    </source>
</evidence>
<evidence type="ECO:0000256" key="7">
    <source>
        <dbReference type="RuleBase" id="RU003345"/>
    </source>
</evidence>
<organism evidence="9 10">
    <name type="scientific">Thermomonas haemolytica</name>
    <dbReference type="NCBI Taxonomy" id="141949"/>
    <lineage>
        <taxon>Bacteria</taxon>
        <taxon>Pseudomonadati</taxon>
        <taxon>Pseudomonadota</taxon>
        <taxon>Gammaproteobacteria</taxon>
        <taxon>Lysobacterales</taxon>
        <taxon>Lysobacteraceae</taxon>
        <taxon>Thermomonas</taxon>
    </lineage>
</organism>
<dbReference type="GO" id="GO:0006081">
    <property type="term" value="P:aldehyde metabolic process"/>
    <property type="evidence" value="ECO:0007669"/>
    <property type="project" value="InterPro"/>
</dbReference>
<evidence type="ECO:0000256" key="2">
    <source>
        <dbReference type="ARBA" id="ARBA00023002"/>
    </source>
</evidence>
<evidence type="ECO:0000256" key="5">
    <source>
        <dbReference type="PIRSR" id="PIRSR036492-1"/>
    </source>
</evidence>
<dbReference type="PIRSF" id="PIRSF036492">
    <property type="entry name" value="ALDH"/>
    <property type="match status" value="1"/>
</dbReference>
<feature type="active site" evidence="5">
    <location>
        <position position="252"/>
    </location>
</feature>
<accession>A0A4R3N3K7</accession>
<dbReference type="FunFam" id="3.40.309.10:FF:000003">
    <property type="entry name" value="Aldehyde dehydrogenase"/>
    <property type="match status" value="1"/>
</dbReference>
<dbReference type="InterPro" id="IPR016161">
    <property type="entry name" value="Ald_DH/histidinol_DH"/>
</dbReference>
<evidence type="ECO:0000313" key="10">
    <source>
        <dbReference type="Proteomes" id="UP000295414"/>
    </source>
</evidence>
<evidence type="ECO:0000256" key="3">
    <source>
        <dbReference type="ARBA" id="ARBA00023027"/>
    </source>
</evidence>
<gene>
    <name evidence="9" type="ORF">EDC34_10973</name>
</gene>
<dbReference type="Proteomes" id="UP000295414">
    <property type="component" value="Unassembled WGS sequence"/>
</dbReference>
<evidence type="ECO:0000256" key="1">
    <source>
        <dbReference type="ARBA" id="ARBA00009986"/>
    </source>
</evidence>
<keyword evidence="10" id="KW-1185">Reference proteome</keyword>
<evidence type="ECO:0000259" key="8">
    <source>
        <dbReference type="Pfam" id="PF00171"/>
    </source>
</evidence>
<dbReference type="Gene3D" id="3.40.309.10">
    <property type="entry name" value="Aldehyde Dehydrogenase, Chain A, domain 2"/>
    <property type="match status" value="1"/>
</dbReference>
<protein>
    <recommendedName>
        <fullName evidence="4">Aldehyde dehydrogenase</fullName>
    </recommendedName>
</protein>
<dbReference type="GO" id="GO:0004029">
    <property type="term" value="F:aldehyde dehydrogenase (NAD+) activity"/>
    <property type="evidence" value="ECO:0007669"/>
    <property type="project" value="TreeGrafter"/>
</dbReference>
<feature type="domain" description="Aldehyde dehydrogenase" evidence="8">
    <location>
        <begin position="25"/>
        <end position="438"/>
    </location>
</feature>
<dbReference type="AlphaFoldDB" id="A0A4R3N3K7"/>
<reference evidence="9 10" key="1">
    <citation type="submission" date="2019-03" db="EMBL/GenBank/DDBJ databases">
        <title>Genomic Encyclopedia of Type Strains, Phase IV (KMG-IV): sequencing the most valuable type-strain genomes for metagenomic binning, comparative biology and taxonomic classification.</title>
        <authorList>
            <person name="Goeker M."/>
        </authorList>
    </citation>
    <scope>NUCLEOTIDE SEQUENCE [LARGE SCALE GENOMIC DNA]</scope>
    <source>
        <strain evidence="9 10">DSM 13605</strain>
    </source>
</reference>
<dbReference type="PANTHER" id="PTHR43570">
    <property type="entry name" value="ALDEHYDE DEHYDROGENASE"/>
    <property type="match status" value="1"/>
</dbReference>
<keyword evidence="2 4" id="KW-0560">Oxidoreductase</keyword>
<feature type="active site" evidence="5 6">
    <location>
        <position position="218"/>
    </location>
</feature>
<keyword evidence="3" id="KW-0520">NAD</keyword>
<evidence type="ECO:0000313" key="9">
    <source>
        <dbReference type="EMBL" id="TCT21653.1"/>
    </source>
</evidence>
<dbReference type="OrthoDB" id="9812625at2"/>
<dbReference type="InterPro" id="IPR016163">
    <property type="entry name" value="Ald_DH_C"/>
</dbReference>
<sequence length="470" mass="51229">MDTAADTPIADLRPTLDRLRAAWQARKPDFTQRRDDLRRLRAALKDRLDEMARTIAADFGHRALDESRIADGMTVLNDIDHLLTHLHSWMRPRRVGVGWRFWPGRAWIEPHPLGVVGVIAPWNYPVNLALIPLATAIAAGNHVYLKPSEHTPRTSAFLRDLLAEVFPPDRVAVATGGADVGAAFAGLPFDHLVFTGSTAVGRKVMAAAAANLTPLTLELGGKSPAIVCPDFPLEKAAARIATGKWFNGGQTCIAPDYVLVPAAQRDAFVAALRAEVVARYGANLDNREDYTRIINAGQYARLQGYLDDARARGIEATPLAGSADPAQRLLPPTVLLDPGDDARVMQEEIFGPILPVKGYHTLEEAIAYVNAHDRPLALYPFSHDRATVRRILDATLAGGVSINDTLFHFAIGNLPFGGVGPSGMGAYHARAGFDAMSKQLPVFRQARLTAGDLLKPPYAKVRWLLDRIIR</sequence>
<dbReference type="SUPFAM" id="SSF53720">
    <property type="entry name" value="ALDH-like"/>
    <property type="match status" value="1"/>
</dbReference>
<dbReference type="GO" id="GO:0005737">
    <property type="term" value="C:cytoplasm"/>
    <property type="evidence" value="ECO:0007669"/>
    <property type="project" value="TreeGrafter"/>
</dbReference>
<comment type="caution">
    <text evidence="9">The sequence shown here is derived from an EMBL/GenBank/DDBJ whole genome shotgun (WGS) entry which is preliminary data.</text>
</comment>
<comment type="similarity">
    <text evidence="1 4 7">Belongs to the aldehyde dehydrogenase family.</text>
</comment>